<accession>A0A5R8WRC8</accession>
<feature type="chain" id="PRO_5024326680" evidence="1">
    <location>
        <begin position="21"/>
        <end position="238"/>
    </location>
</feature>
<dbReference type="RefSeq" id="WP_138077973.1">
    <property type="nucleotide sequence ID" value="NZ_VAJM01000004.1"/>
</dbReference>
<sequence>MRPFFCLLLLLGLAWRPGSAQSTVAATELVDAKTVRAWTVKDAGSYAGVYHFGVSEAESNLILCVDAGLITAQIVSGHWSAKSQWIADYQNLRNVRVTGNKFAAEGLSGEFISYVDEEGQRTFGLRIRQPWSGSVGKGQWEVGSRSSDLPTYFDYPFGFVSYRLLKPAELQARSPAELALMRNELFARYGFIFAKGGAMDQHFRRFDWYRPQHRDISGFLTEIEKRNLELIRQQEART</sequence>
<dbReference type="Proteomes" id="UP000305517">
    <property type="component" value="Unassembled WGS sequence"/>
</dbReference>
<evidence type="ECO:0000259" key="2">
    <source>
        <dbReference type="SMART" id="SM01324"/>
    </source>
</evidence>
<feature type="domain" description="YARHG" evidence="2">
    <location>
        <begin position="151"/>
        <end position="236"/>
    </location>
</feature>
<evidence type="ECO:0000313" key="3">
    <source>
        <dbReference type="EMBL" id="TLM93307.1"/>
    </source>
</evidence>
<dbReference type="InterPro" id="IPR025582">
    <property type="entry name" value="YARHG_dom"/>
</dbReference>
<keyword evidence="1" id="KW-0732">Signal</keyword>
<dbReference type="Pfam" id="PF13308">
    <property type="entry name" value="YARHG"/>
    <property type="match status" value="1"/>
</dbReference>
<dbReference type="InterPro" id="IPR038434">
    <property type="entry name" value="YARHG_sf"/>
</dbReference>
<dbReference type="OrthoDB" id="353549at2"/>
<comment type="caution">
    <text evidence="3">The sequence shown here is derived from an EMBL/GenBank/DDBJ whole genome shotgun (WGS) entry which is preliminary data.</text>
</comment>
<gene>
    <name evidence="3" type="ORF">FDY95_11860</name>
</gene>
<evidence type="ECO:0000256" key="1">
    <source>
        <dbReference type="SAM" id="SignalP"/>
    </source>
</evidence>
<feature type="signal peptide" evidence="1">
    <location>
        <begin position="1"/>
        <end position="20"/>
    </location>
</feature>
<dbReference type="Gene3D" id="1.20.58.1690">
    <property type="match status" value="1"/>
</dbReference>
<evidence type="ECO:0000313" key="4">
    <source>
        <dbReference type="Proteomes" id="UP000305517"/>
    </source>
</evidence>
<dbReference type="EMBL" id="VAJM01000004">
    <property type="protein sequence ID" value="TLM93307.1"/>
    <property type="molecule type" value="Genomic_DNA"/>
</dbReference>
<reference evidence="3 4" key="1">
    <citation type="submission" date="2019-05" db="EMBL/GenBank/DDBJ databases">
        <title>Hymenobacter edaphi sp. nov., isolated from abandoned arsenic-contaminated farmland soil.</title>
        <authorList>
            <person name="Nie L."/>
        </authorList>
    </citation>
    <scope>NUCLEOTIDE SEQUENCE [LARGE SCALE GENOMIC DNA]</scope>
    <source>
        <strain evidence="3 4">1-3-3-8</strain>
    </source>
</reference>
<name>A0A5R8WRC8_9BACT</name>
<keyword evidence="4" id="KW-1185">Reference proteome</keyword>
<proteinExistence type="predicted"/>
<dbReference type="AlphaFoldDB" id="A0A5R8WRC8"/>
<dbReference type="SMART" id="SM01324">
    <property type="entry name" value="YARHG"/>
    <property type="match status" value="1"/>
</dbReference>
<organism evidence="3 4">
    <name type="scientific">Hymenobacter jeollabukensis</name>
    <dbReference type="NCBI Taxonomy" id="2025313"/>
    <lineage>
        <taxon>Bacteria</taxon>
        <taxon>Pseudomonadati</taxon>
        <taxon>Bacteroidota</taxon>
        <taxon>Cytophagia</taxon>
        <taxon>Cytophagales</taxon>
        <taxon>Hymenobacteraceae</taxon>
        <taxon>Hymenobacter</taxon>
    </lineage>
</organism>
<protein>
    <submittedName>
        <fullName evidence="3">YARHG domain-containing protein</fullName>
    </submittedName>
</protein>